<sequence length="79" mass="8353">MSGKLDQQSVTATSKSAGKLRFSASGGGSAYRRASSGLLQPQKISTGRIHLTLKKATTEFASFMDDASLLAPCQWVFIG</sequence>
<reference evidence="1" key="2">
    <citation type="submission" date="2021-02" db="EMBL/GenBank/DDBJ databases">
        <authorList>
            <person name="Kimball J.A."/>
            <person name="Haas M.W."/>
            <person name="Macchietto M."/>
            <person name="Kono T."/>
            <person name="Duquette J."/>
            <person name="Shao M."/>
        </authorList>
    </citation>
    <scope>NUCLEOTIDE SEQUENCE</scope>
    <source>
        <tissue evidence="1">Fresh leaf tissue</tissue>
    </source>
</reference>
<dbReference type="EMBL" id="JAAALK010000285">
    <property type="protein sequence ID" value="KAG8066158.1"/>
    <property type="molecule type" value="Genomic_DNA"/>
</dbReference>
<protein>
    <submittedName>
        <fullName evidence="1">Uncharacterized protein</fullName>
    </submittedName>
</protein>
<proteinExistence type="predicted"/>
<comment type="caution">
    <text evidence="1">The sequence shown here is derived from an EMBL/GenBank/DDBJ whole genome shotgun (WGS) entry which is preliminary data.</text>
</comment>
<keyword evidence="2" id="KW-1185">Reference proteome</keyword>
<gene>
    <name evidence="1" type="ORF">GUJ93_ZPchr0004g40397</name>
</gene>
<evidence type="ECO:0000313" key="2">
    <source>
        <dbReference type="Proteomes" id="UP000729402"/>
    </source>
</evidence>
<dbReference type="Proteomes" id="UP000729402">
    <property type="component" value="Unassembled WGS sequence"/>
</dbReference>
<accession>A0A8J5SNW5</accession>
<dbReference type="AlphaFoldDB" id="A0A8J5SNW5"/>
<organism evidence="1 2">
    <name type="scientific">Zizania palustris</name>
    <name type="common">Northern wild rice</name>
    <dbReference type="NCBI Taxonomy" id="103762"/>
    <lineage>
        <taxon>Eukaryota</taxon>
        <taxon>Viridiplantae</taxon>
        <taxon>Streptophyta</taxon>
        <taxon>Embryophyta</taxon>
        <taxon>Tracheophyta</taxon>
        <taxon>Spermatophyta</taxon>
        <taxon>Magnoliopsida</taxon>
        <taxon>Liliopsida</taxon>
        <taxon>Poales</taxon>
        <taxon>Poaceae</taxon>
        <taxon>BOP clade</taxon>
        <taxon>Oryzoideae</taxon>
        <taxon>Oryzeae</taxon>
        <taxon>Zizaniinae</taxon>
        <taxon>Zizania</taxon>
    </lineage>
</organism>
<name>A0A8J5SNW5_ZIZPA</name>
<reference evidence="1" key="1">
    <citation type="journal article" date="2021" name="bioRxiv">
        <title>Whole Genome Assembly and Annotation of Northern Wild Rice, Zizania palustris L., Supports a Whole Genome Duplication in the Zizania Genus.</title>
        <authorList>
            <person name="Haas M."/>
            <person name="Kono T."/>
            <person name="Macchietto M."/>
            <person name="Millas R."/>
            <person name="McGilp L."/>
            <person name="Shao M."/>
            <person name="Duquette J."/>
            <person name="Hirsch C.N."/>
            <person name="Kimball J."/>
        </authorList>
    </citation>
    <scope>NUCLEOTIDE SEQUENCE</scope>
    <source>
        <tissue evidence="1">Fresh leaf tissue</tissue>
    </source>
</reference>
<evidence type="ECO:0000313" key="1">
    <source>
        <dbReference type="EMBL" id="KAG8066158.1"/>
    </source>
</evidence>